<reference evidence="1" key="1">
    <citation type="submission" date="2013-03" db="EMBL/GenBank/DDBJ databases">
        <authorList>
            <person name="Harkins D.M."/>
            <person name="Durkin A.S."/>
            <person name="Brinkac L.M."/>
            <person name="Haft D.H."/>
            <person name="Selengut J.D."/>
            <person name="Sanka R."/>
            <person name="DePew J."/>
            <person name="Purushe J."/>
            <person name="Hartskeerl R.A."/>
            <person name="Ahmed A."/>
            <person name="van der Linden H."/>
            <person name="Goris M.G.A."/>
            <person name="Vinetz J.M."/>
            <person name="Sutton G.G."/>
            <person name="Nierman W.C."/>
            <person name="Fouts D.E."/>
        </authorList>
    </citation>
    <scope>NUCLEOTIDE SEQUENCE [LARGE SCALE GENOMIC DNA]</scope>
    <source>
        <strain evidence="1">ICFT</strain>
    </source>
</reference>
<dbReference type="RefSeq" id="WP_003006688.1">
    <property type="nucleotide sequence ID" value="NZ_AOHC02000041.1"/>
</dbReference>
<evidence type="ECO:0000313" key="1">
    <source>
        <dbReference type="EMBL" id="EMY77011.1"/>
    </source>
</evidence>
<organism evidence="1 2">
    <name type="scientific">Leptospira weilii serovar Ranarum str. ICFT</name>
    <dbReference type="NCBI Taxonomy" id="1218598"/>
    <lineage>
        <taxon>Bacteria</taxon>
        <taxon>Pseudomonadati</taxon>
        <taxon>Spirochaetota</taxon>
        <taxon>Spirochaetia</taxon>
        <taxon>Leptospirales</taxon>
        <taxon>Leptospiraceae</taxon>
        <taxon>Leptospira</taxon>
    </lineage>
</organism>
<protein>
    <submittedName>
        <fullName evidence="1">Beta-propeller repeat protein</fullName>
    </submittedName>
</protein>
<gene>
    <name evidence="1" type="ORF">LEP1GSC060_3369</name>
</gene>
<proteinExistence type="predicted"/>
<dbReference type="STRING" id="1218598.LEP1GSC060_3369"/>
<dbReference type="PANTHER" id="PTHR35580">
    <property type="entry name" value="CELL SURFACE GLYCOPROTEIN (S-LAYER PROTEIN)-LIKE PROTEIN"/>
    <property type="match status" value="1"/>
</dbReference>
<dbReference type="InterPro" id="IPR052918">
    <property type="entry name" value="Motility_Chemotaxis_Reg"/>
</dbReference>
<dbReference type="Pfam" id="PF06739">
    <property type="entry name" value="SBBP"/>
    <property type="match status" value="7"/>
</dbReference>
<evidence type="ECO:0000313" key="2">
    <source>
        <dbReference type="Proteomes" id="UP000012313"/>
    </source>
</evidence>
<dbReference type="OrthoDB" id="344059at2"/>
<sequence>MILSFLFLFILLQTCSPTRISNPSNPETKDYWLQFLFRGVVTEVKTGTEIEGKNETEDEIETVSLRKNLNNLELEWTLLVGAPNARSTDVSFVLDKNGFVYAGGTTNRALYNTNRIGIRDIILGKYDSNKNTIWTKQVGAPGGTLSVAGIAVDPNGNLYVVGNTKGDFAGPHSSEQDMFLIKFNSDGTQVWAKQTGGVGEKFLTYPAGIVVDTFGNSYIAGTSTGPFGGPRIGRNGFIVKFDTDGNQVWVQQIAIAGGQVYSNAVTVDKVTGHIYMTGQVSGNLATDTIPGIGHFDLFILKYDSDGNREFFAQLGRALSWVEGASISVDPLSNVFVGGNSNGNLESSAETGRNFRGTLVKYDSSGVLQWVKQFGPIEKGESRKETVITDIRNDEDGNIFTTGWSTGNIINGNDNSKGISDVFLTIHNSSGEIVRARQIGTSNVSMYGTGIGLDLKGNLYCSGYTNGAIHGVPIRGSQDLFILKYK</sequence>
<dbReference type="EMBL" id="AOHC02000041">
    <property type="protein sequence ID" value="EMY77011.1"/>
    <property type="molecule type" value="Genomic_DNA"/>
</dbReference>
<accession>N1W9X3</accession>
<dbReference type="AlphaFoldDB" id="N1W9X3"/>
<comment type="caution">
    <text evidence="1">The sequence shown here is derived from an EMBL/GenBank/DDBJ whole genome shotgun (WGS) entry which is preliminary data.</text>
</comment>
<dbReference type="InterPro" id="IPR010620">
    <property type="entry name" value="SBBP_repeat"/>
</dbReference>
<dbReference type="PANTHER" id="PTHR35580:SF1">
    <property type="entry name" value="PHYTASE-LIKE DOMAIN-CONTAINING PROTEIN"/>
    <property type="match status" value="1"/>
</dbReference>
<dbReference type="NCBIfam" id="NF047494">
    <property type="entry name" value="Lepto_SBBP_lipo"/>
    <property type="match status" value="1"/>
</dbReference>
<dbReference type="InterPro" id="IPR011042">
    <property type="entry name" value="6-blade_b-propeller_TolB-like"/>
</dbReference>
<dbReference type="SUPFAM" id="SSF101898">
    <property type="entry name" value="NHL repeat"/>
    <property type="match status" value="1"/>
</dbReference>
<dbReference type="Gene3D" id="2.120.10.30">
    <property type="entry name" value="TolB, C-terminal domain"/>
    <property type="match status" value="1"/>
</dbReference>
<dbReference type="Proteomes" id="UP000012313">
    <property type="component" value="Unassembled WGS sequence"/>
</dbReference>
<keyword evidence="2" id="KW-1185">Reference proteome</keyword>
<name>N1W9X3_9LEPT</name>